<dbReference type="Pfam" id="PF05699">
    <property type="entry name" value="Dimer_Tnp_hAT"/>
    <property type="match status" value="1"/>
</dbReference>
<dbReference type="AlphaFoldDB" id="A0A9P0CYR3"/>
<sequence>MRHSRDTVSRLTMRRCKIICFRFIFCQVPEAQNTAAEAEPFQSGGSEFIHNENEYDSEADDVVIQQNELLTKSAFRSQCKDSENFDIDVIAFFQISCSKIPDLVDENSWKYEITKYFSEGRANSSGNVLNWWKRHEAVFPISKMARNFLIISAPSASIERILSRTSLTITKRRNILNIEYVRCLRSLNFWTPNKAI</sequence>
<proteinExistence type="predicted"/>
<organism evidence="2 3">
    <name type="scientific">Psylliodes chrysocephalus</name>
    <dbReference type="NCBI Taxonomy" id="3402493"/>
    <lineage>
        <taxon>Eukaryota</taxon>
        <taxon>Metazoa</taxon>
        <taxon>Ecdysozoa</taxon>
        <taxon>Arthropoda</taxon>
        <taxon>Hexapoda</taxon>
        <taxon>Insecta</taxon>
        <taxon>Pterygota</taxon>
        <taxon>Neoptera</taxon>
        <taxon>Endopterygota</taxon>
        <taxon>Coleoptera</taxon>
        <taxon>Polyphaga</taxon>
        <taxon>Cucujiformia</taxon>
        <taxon>Chrysomeloidea</taxon>
        <taxon>Chrysomelidae</taxon>
        <taxon>Galerucinae</taxon>
        <taxon>Alticini</taxon>
        <taxon>Psylliodes</taxon>
    </lineage>
</organism>
<reference evidence="2" key="1">
    <citation type="submission" date="2022-01" db="EMBL/GenBank/DDBJ databases">
        <authorList>
            <person name="King R."/>
        </authorList>
    </citation>
    <scope>NUCLEOTIDE SEQUENCE</scope>
</reference>
<protein>
    <recommendedName>
        <fullName evidence="1">HAT C-terminal dimerisation domain-containing protein</fullName>
    </recommendedName>
</protein>
<feature type="domain" description="HAT C-terminal dimerisation" evidence="1">
    <location>
        <begin position="112"/>
        <end position="190"/>
    </location>
</feature>
<dbReference type="Proteomes" id="UP001153636">
    <property type="component" value="Chromosome 5"/>
</dbReference>
<accession>A0A9P0CYR3</accession>
<dbReference type="EMBL" id="OV651817">
    <property type="protein sequence ID" value="CAH1110714.1"/>
    <property type="molecule type" value="Genomic_DNA"/>
</dbReference>
<dbReference type="OrthoDB" id="3062869at2759"/>
<dbReference type="SUPFAM" id="SSF53098">
    <property type="entry name" value="Ribonuclease H-like"/>
    <property type="match status" value="1"/>
</dbReference>
<name>A0A9P0CYR3_9CUCU</name>
<evidence type="ECO:0000313" key="2">
    <source>
        <dbReference type="EMBL" id="CAH1110714.1"/>
    </source>
</evidence>
<keyword evidence="3" id="KW-1185">Reference proteome</keyword>
<evidence type="ECO:0000313" key="3">
    <source>
        <dbReference type="Proteomes" id="UP001153636"/>
    </source>
</evidence>
<gene>
    <name evidence="2" type="ORF">PSYICH_LOCUS11144</name>
</gene>
<evidence type="ECO:0000259" key="1">
    <source>
        <dbReference type="Pfam" id="PF05699"/>
    </source>
</evidence>
<dbReference type="InterPro" id="IPR012337">
    <property type="entry name" value="RNaseH-like_sf"/>
</dbReference>
<dbReference type="GO" id="GO:0046983">
    <property type="term" value="F:protein dimerization activity"/>
    <property type="evidence" value="ECO:0007669"/>
    <property type="project" value="InterPro"/>
</dbReference>
<dbReference type="InterPro" id="IPR008906">
    <property type="entry name" value="HATC_C_dom"/>
</dbReference>